<dbReference type="Proteomes" id="UP000620104">
    <property type="component" value="Unassembled WGS sequence"/>
</dbReference>
<organism evidence="1 2">
    <name type="scientific">Naganishia liquefaciens</name>
    <dbReference type="NCBI Taxonomy" id="104408"/>
    <lineage>
        <taxon>Eukaryota</taxon>
        <taxon>Fungi</taxon>
        <taxon>Dikarya</taxon>
        <taxon>Basidiomycota</taxon>
        <taxon>Agaricomycotina</taxon>
        <taxon>Tremellomycetes</taxon>
        <taxon>Filobasidiales</taxon>
        <taxon>Filobasidiaceae</taxon>
        <taxon>Naganishia</taxon>
    </lineage>
</organism>
<accession>A0A8H3YF77</accession>
<dbReference type="OrthoDB" id="88410at2759"/>
<comment type="caution">
    <text evidence="1">The sequence shown here is derived from an EMBL/GenBank/DDBJ whole genome shotgun (WGS) entry which is preliminary data.</text>
</comment>
<keyword evidence="2" id="KW-1185">Reference proteome</keyword>
<dbReference type="EMBL" id="BLZA01000021">
    <property type="protein sequence ID" value="GHJ87309.1"/>
    <property type="molecule type" value="Genomic_DNA"/>
</dbReference>
<gene>
    <name evidence="1" type="ORF">NliqN6_3711</name>
</gene>
<proteinExistence type="predicted"/>
<evidence type="ECO:0000313" key="1">
    <source>
        <dbReference type="EMBL" id="GHJ87309.1"/>
    </source>
</evidence>
<evidence type="ECO:0000313" key="2">
    <source>
        <dbReference type="Proteomes" id="UP000620104"/>
    </source>
</evidence>
<protein>
    <submittedName>
        <fullName evidence="1">Uncharacterized protein</fullName>
    </submittedName>
</protein>
<name>A0A8H3YF77_9TREE</name>
<reference evidence="1" key="1">
    <citation type="submission" date="2020-07" db="EMBL/GenBank/DDBJ databases">
        <title>Draft Genome Sequence of a Deep-Sea Yeast, Naganishia (Cryptococcus) liquefaciens strain N6.</title>
        <authorList>
            <person name="Han Y.W."/>
            <person name="Kajitani R."/>
            <person name="Morimoto H."/>
            <person name="Parhat M."/>
            <person name="Tsubouchi H."/>
            <person name="Bakenova O."/>
            <person name="Ogata M."/>
            <person name="Argunhan B."/>
            <person name="Aoki R."/>
            <person name="Kajiwara S."/>
            <person name="Itoh T."/>
            <person name="Iwasaki H."/>
        </authorList>
    </citation>
    <scope>NUCLEOTIDE SEQUENCE</scope>
    <source>
        <strain evidence="1">N6</strain>
    </source>
</reference>
<sequence>MCKKVQCPNHASEIKYTWWGCGQHIEQCLADVAKEDRCDCEHEPLPGNPAIQQVKPKST</sequence>
<dbReference type="AlphaFoldDB" id="A0A8H3YF77"/>